<keyword evidence="2" id="KW-1133">Transmembrane helix</keyword>
<keyword evidence="2" id="KW-0472">Membrane</keyword>
<dbReference type="AlphaFoldDB" id="A0A919B9C2"/>
<comment type="caution">
    <text evidence="4">The sequence shown here is derived from an EMBL/GenBank/DDBJ whole genome shotgun (WGS) entry which is preliminary data.</text>
</comment>
<name>A0A919B9C2_9ACTN</name>
<keyword evidence="3" id="KW-0732">Signal</keyword>
<keyword evidence="5" id="KW-1185">Reference proteome</keyword>
<evidence type="ECO:0000313" key="5">
    <source>
        <dbReference type="Proteomes" id="UP000638313"/>
    </source>
</evidence>
<evidence type="ECO:0000256" key="3">
    <source>
        <dbReference type="SAM" id="SignalP"/>
    </source>
</evidence>
<dbReference type="RefSeq" id="WP_190132401.1">
    <property type="nucleotide sequence ID" value="NZ_BNBD01000015.1"/>
</dbReference>
<reference evidence="4" key="2">
    <citation type="submission" date="2020-09" db="EMBL/GenBank/DDBJ databases">
        <authorList>
            <person name="Sun Q."/>
            <person name="Ohkuma M."/>
        </authorList>
    </citation>
    <scope>NUCLEOTIDE SEQUENCE</scope>
    <source>
        <strain evidence="4">JCM 4059</strain>
    </source>
</reference>
<evidence type="ECO:0000256" key="2">
    <source>
        <dbReference type="SAM" id="Phobius"/>
    </source>
</evidence>
<feature type="region of interest" description="Disordered" evidence="1">
    <location>
        <begin position="153"/>
        <end position="185"/>
    </location>
</feature>
<feature type="transmembrane region" description="Helical" evidence="2">
    <location>
        <begin position="208"/>
        <end position="229"/>
    </location>
</feature>
<sequence length="237" mass="24706">MSVKSRIATAAVLTAAVAAVAYPTAGAFAAGRPDTDTRPHHSGTTTQQVMLPDGSRARLTTGSEGTSVVVLTRGKLQRIINTHRPAADLDRLHLRIIGGDTSRPTLRAQLDGARLTHYYDFASGSLRHTLDGSDHGRATTPGTTLSTYRATTSEAHPAGHTGDRPATATTQTHKRPPHDSSGNPVKRVVEAGQVIKASHDAGDVRTPVLYGGAALLAAGAGAYGVRLAVRRTGRGES</sequence>
<proteinExistence type="predicted"/>
<organism evidence="4 5">
    <name type="scientific">Streptomyces mashuensis</name>
    <dbReference type="NCBI Taxonomy" id="33904"/>
    <lineage>
        <taxon>Bacteria</taxon>
        <taxon>Bacillati</taxon>
        <taxon>Actinomycetota</taxon>
        <taxon>Actinomycetes</taxon>
        <taxon>Kitasatosporales</taxon>
        <taxon>Streptomycetaceae</taxon>
        <taxon>Streptomyces</taxon>
    </lineage>
</organism>
<protein>
    <submittedName>
        <fullName evidence="4">Uncharacterized protein</fullName>
    </submittedName>
</protein>
<dbReference type="Proteomes" id="UP000638313">
    <property type="component" value="Unassembled WGS sequence"/>
</dbReference>
<accession>A0A919B9C2</accession>
<feature type="signal peptide" evidence="3">
    <location>
        <begin position="1"/>
        <end position="29"/>
    </location>
</feature>
<feature type="chain" id="PRO_5037600312" evidence="3">
    <location>
        <begin position="30"/>
        <end position="237"/>
    </location>
</feature>
<reference evidence="4" key="1">
    <citation type="journal article" date="2014" name="Int. J. Syst. Evol. Microbiol.">
        <title>Complete genome sequence of Corynebacterium casei LMG S-19264T (=DSM 44701T), isolated from a smear-ripened cheese.</title>
        <authorList>
            <consortium name="US DOE Joint Genome Institute (JGI-PGF)"/>
            <person name="Walter F."/>
            <person name="Albersmeier A."/>
            <person name="Kalinowski J."/>
            <person name="Ruckert C."/>
        </authorList>
    </citation>
    <scope>NUCLEOTIDE SEQUENCE</scope>
    <source>
        <strain evidence="4">JCM 4059</strain>
    </source>
</reference>
<evidence type="ECO:0000313" key="4">
    <source>
        <dbReference type="EMBL" id="GHF66275.1"/>
    </source>
</evidence>
<dbReference type="EMBL" id="BNBD01000015">
    <property type="protein sequence ID" value="GHF66275.1"/>
    <property type="molecule type" value="Genomic_DNA"/>
</dbReference>
<gene>
    <name evidence="4" type="ORF">GCM10010218_54760</name>
</gene>
<keyword evidence="2" id="KW-0812">Transmembrane</keyword>
<evidence type="ECO:0000256" key="1">
    <source>
        <dbReference type="SAM" id="MobiDB-lite"/>
    </source>
</evidence>